<name>A0A0B7N3F6_9FUNG</name>
<protein>
    <submittedName>
        <fullName evidence="1">Uncharacterized protein</fullName>
    </submittedName>
</protein>
<accession>A0A0B7N3F6</accession>
<evidence type="ECO:0000313" key="1">
    <source>
        <dbReference type="EMBL" id="CEP11912.1"/>
    </source>
</evidence>
<proteinExistence type="predicted"/>
<keyword evidence="2" id="KW-1185">Reference proteome</keyword>
<reference evidence="1 2" key="1">
    <citation type="submission" date="2014-09" db="EMBL/GenBank/DDBJ databases">
        <authorList>
            <person name="Ellenberger Sabrina"/>
        </authorList>
    </citation>
    <scope>NUCLEOTIDE SEQUENCE [LARGE SCALE GENOMIC DNA]</scope>
    <source>
        <strain evidence="1 2">CBS 412.66</strain>
    </source>
</reference>
<gene>
    <name evidence="1" type="primary">PARPA_05813.1 scaffold 19890</name>
</gene>
<sequence>MKVKKAVMTDAAEEEEVSTSTTTAPIVLHQLQRWHTNCHWPIGRLRIGVDPRTQIGLQDEAGPSSSNLPQYAAPQNQAGTHKLVEVPIGIESVKLYRKALMFLHEYQHRRRSIEWVSLKNCKELKSLLKQFEHRLVYDQVRTYADRAAHCVIRDSYKPGQLIRMLKAL</sequence>
<dbReference type="AlphaFoldDB" id="A0A0B7N3F6"/>
<organism evidence="1 2">
    <name type="scientific">Parasitella parasitica</name>
    <dbReference type="NCBI Taxonomy" id="35722"/>
    <lineage>
        <taxon>Eukaryota</taxon>
        <taxon>Fungi</taxon>
        <taxon>Fungi incertae sedis</taxon>
        <taxon>Mucoromycota</taxon>
        <taxon>Mucoromycotina</taxon>
        <taxon>Mucoromycetes</taxon>
        <taxon>Mucorales</taxon>
        <taxon>Mucorineae</taxon>
        <taxon>Mucoraceae</taxon>
        <taxon>Parasitella</taxon>
    </lineage>
</organism>
<dbReference type="OrthoDB" id="2287970at2759"/>
<dbReference type="EMBL" id="LN727106">
    <property type="protein sequence ID" value="CEP11912.1"/>
    <property type="molecule type" value="Genomic_DNA"/>
</dbReference>
<evidence type="ECO:0000313" key="2">
    <source>
        <dbReference type="Proteomes" id="UP000054107"/>
    </source>
</evidence>
<dbReference type="Proteomes" id="UP000054107">
    <property type="component" value="Unassembled WGS sequence"/>
</dbReference>
<dbReference type="STRING" id="35722.A0A0B7N3F6"/>